<proteinExistence type="predicted"/>
<evidence type="ECO:0000313" key="2">
    <source>
        <dbReference type="EMBL" id="VIO60913.1"/>
    </source>
</evidence>
<protein>
    <recommendedName>
        <fullName evidence="3">Secreted protein</fullName>
    </recommendedName>
</protein>
<keyword evidence="1" id="KW-0732">Signal</keyword>
<dbReference type="EMBL" id="CAAKMV010000149">
    <property type="protein sequence ID" value="VIO60913.1"/>
    <property type="molecule type" value="Genomic_DNA"/>
</dbReference>
<organism evidence="2">
    <name type="scientific">Gibberella zeae</name>
    <name type="common">Wheat head blight fungus</name>
    <name type="synonym">Fusarium graminearum</name>
    <dbReference type="NCBI Taxonomy" id="5518"/>
    <lineage>
        <taxon>Eukaryota</taxon>
        <taxon>Fungi</taxon>
        <taxon>Dikarya</taxon>
        <taxon>Ascomycota</taxon>
        <taxon>Pezizomycotina</taxon>
        <taxon>Sordariomycetes</taxon>
        <taxon>Hypocreomycetidae</taxon>
        <taxon>Hypocreales</taxon>
        <taxon>Nectriaceae</taxon>
        <taxon>Fusarium</taxon>
    </lineage>
</organism>
<dbReference type="AlphaFoldDB" id="A0A4E9E5P0"/>
<gene>
    <name evidence="2" type="ORF">FUG_LOCUS421353</name>
</gene>
<evidence type="ECO:0000256" key="1">
    <source>
        <dbReference type="SAM" id="SignalP"/>
    </source>
</evidence>
<sequence>MLKLGLLFPSTLWMIRDVQPQVQDPHGGIVIRDRRSVRLILAQEPIVVDWISVDERLMINKTTGLGRVFDDTCRRGVLRTLNLVGLHVCALEREKNVGQGGYSLTRYLPSLRGNSRSRQLTVHVIDLIRRLTAMIVCGTIKIVVRVTATCDISGPGRRNAIWKDGWMHDVWEYLSALNHAPA</sequence>
<evidence type="ECO:0008006" key="3">
    <source>
        <dbReference type="Google" id="ProtNLM"/>
    </source>
</evidence>
<reference evidence="2" key="1">
    <citation type="submission" date="2019-04" db="EMBL/GenBank/DDBJ databases">
        <authorList>
            <person name="Melise S."/>
            <person name="Noan J."/>
            <person name="Okalmin O."/>
        </authorList>
    </citation>
    <scope>NUCLEOTIDE SEQUENCE</scope>
    <source>
        <strain evidence="2">FN9</strain>
    </source>
</reference>
<feature type="chain" id="PRO_5026185612" description="Secreted protein" evidence="1">
    <location>
        <begin position="21"/>
        <end position="182"/>
    </location>
</feature>
<accession>A0A4E9E5P0</accession>
<name>A0A4E9E5P0_GIBZA</name>
<feature type="signal peptide" evidence="1">
    <location>
        <begin position="1"/>
        <end position="20"/>
    </location>
</feature>